<sequence length="49" mass="5233">MPLATLLTAAVPIWRAHREPAPGEPPPPGFPPDQDPIEEPPPPPLEPPV</sequence>
<dbReference type="Proteomes" id="UP000291078">
    <property type="component" value="Unassembled WGS sequence"/>
</dbReference>
<dbReference type="AlphaFoldDB" id="A0A4Q7RXQ9"/>
<keyword evidence="3" id="KW-1185">Reference proteome</keyword>
<organism evidence="2 3">
    <name type="scientific">Cupriavidus agavae</name>
    <dbReference type="NCBI Taxonomy" id="1001822"/>
    <lineage>
        <taxon>Bacteria</taxon>
        <taxon>Pseudomonadati</taxon>
        <taxon>Pseudomonadota</taxon>
        <taxon>Betaproteobacteria</taxon>
        <taxon>Burkholderiales</taxon>
        <taxon>Burkholderiaceae</taxon>
        <taxon>Cupriavidus</taxon>
    </lineage>
</organism>
<protein>
    <submittedName>
        <fullName evidence="2">Uncharacterized protein</fullName>
    </submittedName>
</protein>
<proteinExistence type="predicted"/>
<feature type="compositionally biased region" description="Pro residues" evidence="1">
    <location>
        <begin position="22"/>
        <end position="49"/>
    </location>
</feature>
<evidence type="ECO:0000313" key="3">
    <source>
        <dbReference type="Proteomes" id="UP000291078"/>
    </source>
</evidence>
<comment type="caution">
    <text evidence="2">The sequence shown here is derived from an EMBL/GenBank/DDBJ whole genome shotgun (WGS) entry which is preliminary data.</text>
</comment>
<feature type="region of interest" description="Disordered" evidence="1">
    <location>
        <begin position="15"/>
        <end position="49"/>
    </location>
</feature>
<name>A0A4Q7RXQ9_9BURK</name>
<gene>
    <name evidence="2" type="ORF">EV147_3174</name>
</gene>
<evidence type="ECO:0000313" key="2">
    <source>
        <dbReference type="EMBL" id="RZT38701.1"/>
    </source>
</evidence>
<dbReference type="EMBL" id="SGXM01000003">
    <property type="protein sequence ID" value="RZT38701.1"/>
    <property type="molecule type" value="Genomic_DNA"/>
</dbReference>
<evidence type="ECO:0000256" key="1">
    <source>
        <dbReference type="SAM" id="MobiDB-lite"/>
    </source>
</evidence>
<accession>A0A4Q7RXQ9</accession>
<reference evidence="2 3" key="1">
    <citation type="journal article" date="2015" name="Stand. Genomic Sci.">
        <title>Genomic Encyclopedia of Bacterial and Archaeal Type Strains, Phase III: the genomes of soil and plant-associated and newly described type strains.</title>
        <authorList>
            <person name="Whitman W.B."/>
            <person name="Woyke T."/>
            <person name="Klenk H.P."/>
            <person name="Zhou Y."/>
            <person name="Lilburn T.G."/>
            <person name="Beck B.J."/>
            <person name="De Vos P."/>
            <person name="Vandamme P."/>
            <person name="Eisen J.A."/>
            <person name="Garrity G."/>
            <person name="Hugenholtz P."/>
            <person name="Kyrpides N.C."/>
        </authorList>
    </citation>
    <scope>NUCLEOTIDE SEQUENCE [LARGE SCALE GENOMIC DNA]</scope>
    <source>
        <strain evidence="2 3">ASC-9842</strain>
    </source>
</reference>